<evidence type="ECO:0000313" key="5">
    <source>
        <dbReference type="EMBL" id="RIH66980.1"/>
    </source>
</evidence>
<dbReference type="AlphaFoldDB" id="A0A399DAG1"/>
<sequence>MKTMNDKIIIFGAGKIGRSFIGQLFSTGGFEVVFADIALPVIQEMNARKQYEVVIKSEEEKVITVRNVRAVDARNTELVAKEISEARILAVSVGKNALHAILPLIARGIERRYANNKSNAIDIIIAENMLDASSFFREKLQRCLPQGFPIDQFVGLVETSIGKMVPIVPQKLVEEDPLRVFAEPYNTLILDRKAFRNPIPEVEGLAPKENIKAWVDRKLFIHNLGHAATAYWGYYYNPLHQYIWEALEVPLIYKTVRKTMLQAADLLEKKYPGEFTRTDLADHVDDLLERFQNKALGDTIFRVGCDLSRKLGADDRLAGAIKLAVSLNLPYDNILNTLVVGCHFRAKDENGLLHPGDEAFMETYKNGISRVLESVCGFNESNYFHILIEGQQIEKKLYLLRDF</sequence>
<organism evidence="5 6">
    <name type="scientific">Mariniphaga sediminis</name>
    <dbReference type="NCBI Taxonomy" id="1628158"/>
    <lineage>
        <taxon>Bacteria</taxon>
        <taxon>Pseudomonadati</taxon>
        <taxon>Bacteroidota</taxon>
        <taxon>Bacteroidia</taxon>
        <taxon>Marinilabiliales</taxon>
        <taxon>Prolixibacteraceae</taxon>
        <taxon>Mariniphaga</taxon>
    </lineage>
</organism>
<feature type="domain" description="Mannitol dehydrogenase N-terminal" evidence="3">
    <location>
        <begin position="7"/>
        <end position="203"/>
    </location>
</feature>
<dbReference type="SUPFAM" id="SSF48179">
    <property type="entry name" value="6-phosphogluconate dehydrogenase C-terminal domain-like"/>
    <property type="match status" value="1"/>
</dbReference>
<keyword evidence="6" id="KW-1185">Reference proteome</keyword>
<dbReference type="Pfam" id="PF08125">
    <property type="entry name" value="Mannitol_dh_C"/>
    <property type="match status" value="1"/>
</dbReference>
<evidence type="ECO:0000259" key="4">
    <source>
        <dbReference type="Pfam" id="PF08125"/>
    </source>
</evidence>
<dbReference type="Proteomes" id="UP000266441">
    <property type="component" value="Unassembled WGS sequence"/>
</dbReference>
<dbReference type="Gene3D" id="3.40.50.720">
    <property type="entry name" value="NAD(P)-binding Rossmann-like Domain"/>
    <property type="match status" value="1"/>
</dbReference>
<dbReference type="GO" id="GO:0005829">
    <property type="term" value="C:cytosol"/>
    <property type="evidence" value="ECO:0007669"/>
    <property type="project" value="TreeGrafter"/>
</dbReference>
<dbReference type="OrthoDB" id="271711at2"/>
<keyword evidence="2" id="KW-0520">NAD</keyword>
<evidence type="ECO:0000313" key="6">
    <source>
        <dbReference type="Proteomes" id="UP000266441"/>
    </source>
</evidence>
<proteinExistence type="predicted"/>
<dbReference type="InterPro" id="IPR013328">
    <property type="entry name" value="6PGD_dom2"/>
</dbReference>
<dbReference type="SUPFAM" id="SSF51735">
    <property type="entry name" value="NAD(P)-binding Rossmann-fold domains"/>
    <property type="match status" value="1"/>
</dbReference>
<evidence type="ECO:0000256" key="2">
    <source>
        <dbReference type="ARBA" id="ARBA00023027"/>
    </source>
</evidence>
<evidence type="ECO:0000259" key="3">
    <source>
        <dbReference type="Pfam" id="PF01232"/>
    </source>
</evidence>
<dbReference type="Gene3D" id="1.10.1040.10">
    <property type="entry name" value="N-(1-d-carboxylethyl)-l-norvaline Dehydrogenase, domain 2"/>
    <property type="match status" value="1"/>
</dbReference>
<dbReference type="InterPro" id="IPR013131">
    <property type="entry name" value="Mannitol_DH_N"/>
</dbReference>
<gene>
    <name evidence="5" type="ORF">D1164_00680</name>
</gene>
<dbReference type="GO" id="GO:0008926">
    <property type="term" value="F:mannitol-1-phosphate 5-dehydrogenase activity"/>
    <property type="evidence" value="ECO:0007669"/>
    <property type="project" value="TreeGrafter"/>
</dbReference>
<dbReference type="InterPro" id="IPR036291">
    <property type="entry name" value="NAD(P)-bd_dom_sf"/>
</dbReference>
<dbReference type="Pfam" id="PF01232">
    <property type="entry name" value="Mannitol_dh"/>
    <property type="match status" value="1"/>
</dbReference>
<name>A0A399DAG1_9BACT</name>
<comment type="caution">
    <text evidence="5">The sequence shown here is derived from an EMBL/GenBank/DDBJ whole genome shotgun (WGS) entry which is preliminary data.</text>
</comment>
<keyword evidence="1" id="KW-0560">Oxidoreductase</keyword>
<dbReference type="EMBL" id="QWET01000001">
    <property type="protein sequence ID" value="RIH66980.1"/>
    <property type="molecule type" value="Genomic_DNA"/>
</dbReference>
<protein>
    <submittedName>
        <fullName evidence="5">Mannitol-1-phosphate 5-dehydrogenase</fullName>
    </submittedName>
</protein>
<dbReference type="InterPro" id="IPR013118">
    <property type="entry name" value="Mannitol_DH_C"/>
</dbReference>
<evidence type="ECO:0000256" key="1">
    <source>
        <dbReference type="ARBA" id="ARBA00023002"/>
    </source>
</evidence>
<dbReference type="PANTHER" id="PTHR30524:SF0">
    <property type="entry name" value="ALTRONATE OXIDOREDUCTASE-RELATED"/>
    <property type="match status" value="1"/>
</dbReference>
<accession>A0A399DAG1</accession>
<dbReference type="GO" id="GO:0019592">
    <property type="term" value="P:mannitol catabolic process"/>
    <property type="evidence" value="ECO:0007669"/>
    <property type="project" value="TreeGrafter"/>
</dbReference>
<dbReference type="PANTHER" id="PTHR30524">
    <property type="entry name" value="MANNITOL-1-PHOSPHATE 5-DEHYDROGENASE"/>
    <property type="match status" value="1"/>
</dbReference>
<dbReference type="InterPro" id="IPR008927">
    <property type="entry name" value="6-PGluconate_DH-like_C_sf"/>
</dbReference>
<reference evidence="5 6" key="1">
    <citation type="journal article" date="2015" name="Int. J. Syst. Evol. Microbiol.">
        <title>Mariniphaga sediminis sp. nov., isolated from coastal sediment.</title>
        <authorList>
            <person name="Wang F.Q."/>
            <person name="Shen Q.Y."/>
            <person name="Chen G.J."/>
            <person name="Du Z.J."/>
        </authorList>
    </citation>
    <scope>NUCLEOTIDE SEQUENCE [LARGE SCALE GENOMIC DNA]</scope>
    <source>
        <strain evidence="5 6">SY21</strain>
    </source>
</reference>
<feature type="domain" description="Mannitol dehydrogenase C-terminal" evidence="4">
    <location>
        <begin position="210"/>
        <end position="352"/>
    </location>
</feature>